<comment type="pathway">
    <text evidence="10">Nucleotide-sugar biosynthesis; ADP-L-glycero-beta-D-manno-heptose biosynthesis; ADP-L-glycero-beta-D-manno-heptose from D-glycero-beta-D-manno-heptose 7-phosphate: step 3/4.</text>
</comment>
<dbReference type="InterPro" id="IPR029056">
    <property type="entry name" value="Ribokinase-like"/>
</dbReference>
<dbReference type="InterPro" id="IPR002173">
    <property type="entry name" value="Carboh/pur_kinase_PfkB_CS"/>
</dbReference>
<sequence>MTTSRPEITGITAELPGRIAKQAPVIVVIGDVMLDEWWTGSIERMCREAPAPVVDISRREQSPGGAANTAMNLAALGARVRLVGLVGADPAGERLRELVDGAGIDTTGLLVSEAVRTTTKCRLVAGDQVIARIDESDDRRLPAELLDRLAGAAILASSDASAEVICDYGSGALQSAVRDALAARSARPEISVVDAHDLRIWKQLRPDFVTPNAQEAAAVLGISLDGQDRVEQVVARGEDLLALSGAKAAAVTLDRLGSVLVSSGENGYRTYARPATEKQASGAGDTFVAGLTLALASGEPVHASLDFAQAAANIVVHRLGTSVCSAEDLAGYLDGGTDPLVPEAELLARIASARAAGKRIVLTNGCFDVLHRGHTNYLRQAKERGDILVVALNSDESARRLKGPGRPINTAADRAGVLAALDCIDYVTVFGTDTPIPLIEQLHPDVYAKGGDYTPEMLQETAAVEAYGGEIAILDYVADHSTSDVLRRIRSSV</sequence>
<dbReference type="InterPro" id="IPR004821">
    <property type="entry name" value="Cyt_trans-like"/>
</dbReference>
<keyword evidence="6 10" id="KW-0067">ATP-binding</keyword>
<proteinExistence type="inferred from homology"/>
<dbReference type="EC" id="2.7.7.70" evidence="10"/>
<feature type="domain" description="Carbohydrate kinase PfkB" evidence="11">
    <location>
        <begin position="44"/>
        <end position="325"/>
    </location>
</feature>
<evidence type="ECO:0000313" key="14">
    <source>
        <dbReference type="Proteomes" id="UP001209083"/>
    </source>
</evidence>
<name>A0ABY8QV83_9MICO</name>
<evidence type="ECO:0000259" key="11">
    <source>
        <dbReference type="Pfam" id="PF00294"/>
    </source>
</evidence>
<evidence type="ECO:0000256" key="5">
    <source>
        <dbReference type="ARBA" id="ARBA00022777"/>
    </source>
</evidence>
<dbReference type="Pfam" id="PF00294">
    <property type="entry name" value="PfkB"/>
    <property type="match status" value="1"/>
</dbReference>
<dbReference type="PANTHER" id="PTHR46969">
    <property type="entry name" value="BIFUNCTIONAL PROTEIN HLDE"/>
    <property type="match status" value="1"/>
</dbReference>
<gene>
    <name evidence="13" type="primary">rfaE2</name>
    <name evidence="10" type="synonym">hldE</name>
    <name evidence="13" type="ORF">LWF01_00450</name>
</gene>
<dbReference type="InterPro" id="IPR023030">
    <property type="entry name" value="Bifunc_HldE"/>
</dbReference>
<keyword evidence="14" id="KW-1185">Reference proteome</keyword>
<evidence type="ECO:0000256" key="9">
    <source>
        <dbReference type="ARBA" id="ARBA00047428"/>
    </source>
</evidence>
<comment type="pathway">
    <text evidence="1">Bacterial outer membrane biogenesis; LPS core biosynthesis.</text>
</comment>
<dbReference type="NCBIfam" id="TIGR02199">
    <property type="entry name" value="rfaE_dom_II"/>
    <property type="match status" value="1"/>
</dbReference>
<keyword evidence="4 10" id="KW-0547">Nucleotide-binding</keyword>
<evidence type="ECO:0000256" key="6">
    <source>
        <dbReference type="ARBA" id="ARBA00022840"/>
    </source>
</evidence>
<evidence type="ECO:0000256" key="2">
    <source>
        <dbReference type="ARBA" id="ARBA00022679"/>
    </source>
</evidence>
<evidence type="ECO:0000256" key="7">
    <source>
        <dbReference type="ARBA" id="ARBA00023268"/>
    </source>
</evidence>
<feature type="binding site" evidence="10">
    <location>
        <begin position="212"/>
        <end position="215"/>
    </location>
    <ligand>
        <name>ATP</name>
        <dbReference type="ChEBI" id="CHEBI:30616"/>
    </ligand>
</feature>
<comment type="function">
    <text evidence="10">Catalyzes the ADP transfer from ATP to D-glycero-beta-D-manno-heptose 1-phosphate, yielding ADP-D-glycero-beta-D-manno-heptose.</text>
</comment>
<dbReference type="InterPro" id="IPR014729">
    <property type="entry name" value="Rossmann-like_a/b/a_fold"/>
</dbReference>
<evidence type="ECO:0000256" key="10">
    <source>
        <dbReference type="HAMAP-Rule" id="MF_01603"/>
    </source>
</evidence>
<dbReference type="Pfam" id="PF01467">
    <property type="entry name" value="CTP_transf_like"/>
    <property type="match status" value="1"/>
</dbReference>
<dbReference type="PROSITE" id="PS00583">
    <property type="entry name" value="PFKB_KINASES_1"/>
    <property type="match status" value="1"/>
</dbReference>
<comment type="similarity">
    <text evidence="10">In the N-terminal section; belongs to the carbohydrate kinase PfkB family.</text>
</comment>
<dbReference type="EMBL" id="CP090958">
    <property type="protein sequence ID" value="WGW12269.1"/>
    <property type="molecule type" value="Genomic_DNA"/>
</dbReference>
<keyword evidence="7 10" id="KW-0511">Multifunctional enzyme</keyword>
<feature type="region of interest" description="Cytidylyltransferase" evidence="10">
    <location>
        <begin position="362"/>
        <end position="493"/>
    </location>
</feature>
<dbReference type="PANTHER" id="PTHR46969:SF1">
    <property type="entry name" value="BIFUNCTIONAL PROTEIN HLDE"/>
    <property type="match status" value="1"/>
</dbReference>
<dbReference type="InterPro" id="IPR011914">
    <property type="entry name" value="RfaE_dom_II"/>
</dbReference>
<dbReference type="Gene3D" id="3.40.1190.20">
    <property type="match status" value="1"/>
</dbReference>
<evidence type="ECO:0000313" key="13">
    <source>
        <dbReference type="EMBL" id="WGW12269.1"/>
    </source>
</evidence>
<dbReference type="InterPro" id="IPR011611">
    <property type="entry name" value="PfkB_dom"/>
</dbReference>
<dbReference type="Gene3D" id="3.40.50.620">
    <property type="entry name" value="HUPs"/>
    <property type="match status" value="1"/>
</dbReference>
<protein>
    <recommendedName>
        <fullName evidence="10">Bifunctional protein HldE</fullName>
    </recommendedName>
    <domain>
        <recommendedName>
            <fullName evidence="10">D-beta-D-heptose 7-phosphate kinase</fullName>
            <ecNumber evidence="10">2.7.1.167</ecNumber>
        </recommendedName>
        <alternativeName>
            <fullName evidence="10">D-beta-D-heptose 7-phosphotransferase</fullName>
        </alternativeName>
        <alternativeName>
            <fullName evidence="10">D-glycero-beta-D-manno-heptose-7-phosphate kinase</fullName>
        </alternativeName>
    </domain>
    <domain>
        <recommendedName>
            <fullName evidence="10">D-beta-D-heptose 1-phosphate adenylyltransferase</fullName>
            <ecNumber evidence="10">2.7.7.70</ecNumber>
        </recommendedName>
        <alternativeName>
            <fullName evidence="10">D-glycero-beta-D-manno-heptose 1-phosphate adenylyltransferase</fullName>
        </alternativeName>
    </domain>
</protein>
<evidence type="ECO:0000256" key="3">
    <source>
        <dbReference type="ARBA" id="ARBA00022695"/>
    </source>
</evidence>
<comment type="catalytic activity">
    <reaction evidence="10">
        <text>D-glycero-beta-D-manno-heptose 7-phosphate + ATP = D-glycero-beta-D-manno-heptose 1,7-bisphosphate + ADP + H(+)</text>
        <dbReference type="Rhea" id="RHEA:27473"/>
        <dbReference type="ChEBI" id="CHEBI:15378"/>
        <dbReference type="ChEBI" id="CHEBI:30616"/>
        <dbReference type="ChEBI" id="CHEBI:60204"/>
        <dbReference type="ChEBI" id="CHEBI:60208"/>
        <dbReference type="ChEBI" id="CHEBI:456216"/>
        <dbReference type="EC" id="2.7.1.167"/>
    </reaction>
</comment>
<feature type="domain" description="Cytidyltransferase-like" evidence="12">
    <location>
        <begin position="362"/>
        <end position="460"/>
    </location>
</feature>
<reference evidence="13 14" key="1">
    <citation type="submission" date="2023-05" db="EMBL/GenBank/DDBJ databases">
        <title>Lithophilousrod everest ZFBP1038 complete genpme.</title>
        <authorList>
            <person name="Tian M."/>
        </authorList>
    </citation>
    <scope>NUCLEOTIDE SEQUENCE [LARGE SCALE GENOMIC DNA]</scope>
    <source>
        <strain evidence="13 14">ZFBP1038</strain>
    </source>
</reference>
<keyword evidence="3 10" id="KW-0548">Nucleotidyltransferase</keyword>
<evidence type="ECO:0000256" key="8">
    <source>
        <dbReference type="ARBA" id="ARBA00023277"/>
    </source>
</evidence>
<dbReference type="HAMAP" id="MF_01603">
    <property type="entry name" value="HldE"/>
    <property type="match status" value="1"/>
</dbReference>
<evidence type="ECO:0000259" key="12">
    <source>
        <dbReference type="Pfam" id="PF01467"/>
    </source>
</evidence>
<dbReference type="Proteomes" id="UP001209083">
    <property type="component" value="Chromosome"/>
</dbReference>
<keyword evidence="2 10" id="KW-0808">Transferase</keyword>
<accession>A0ABY8QV83</accession>
<evidence type="ECO:0000256" key="4">
    <source>
        <dbReference type="ARBA" id="ARBA00022741"/>
    </source>
</evidence>
<dbReference type="SUPFAM" id="SSF52374">
    <property type="entry name" value="Nucleotidylyl transferase"/>
    <property type="match status" value="1"/>
</dbReference>
<organism evidence="13 14">
    <name type="scientific">Saxibacter everestensis</name>
    <dbReference type="NCBI Taxonomy" id="2909229"/>
    <lineage>
        <taxon>Bacteria</taxon>
        <taxon>Bacillati</taxon>
        <taxon>Actinomycetota</taxon>
        <taxon>Actinomycetes</taxon>
        <taxon>Micrococcales</taxon>
        <taxon>Brevibacteriaceae</taxon>
        <taxon>Saxibacter</taxon>
    </lineage>
</organism>
<comment type="subunit">
    <text evidence="10">Homodimer.</text>
</comment>
<keyword evidence="5 10" id="KW-0418">Kinase</keyword>
<comment type="catalytic activity">
    <reaction evidence="9 10">
        <text>D-glycero-beta-D-manno-heptose 1-phosphate + ATP + H(+) = ADP-D-glycero-beta-D-manno-heptose + diphosphate</text>
        <dbReference type="Rhea" id="RHEA:27465"/>
        <dbReference type="ChEBI" id="CHEBI:15378"/>
        <dbReference type="ChEBI" id="CHEBI:30616"/>
        <dbReference type="ChEBI" id="CHEBI:33019"/>
        <dbReference type="ChEBI" id="CHEBI:59967"/>
        <dbReference type="ChEBI" id="CHEBI:61593"/>
        <dbReference type="EC" id="2.7.7.70"/>
    </reaction>
</comment>
<dbReference type="GO" id="GO:0016779">
    <property type="term" value="F:nucleotidyltransferase activity"/>
    <property type="evidence" value="ECO:0007669"/>
    <property type="project" value="UniProtKB-KW"/>
</dbReference>
<comment type="function">
    <text evidence="10">Catalyzes the phosphorylation of D-glycero-D-manno-heptose 7-phosphate at the C-1 position to selectively form D-glycero-beta-D-manno-heptose-1,7-bisphosphate.</text>
</comment>
<comment type="similarity">
    <text evidence="10">In the C-terminal section; belongs to the cytidylyltransferase family.</text>
</comment>
<feature type="region of interest" description="Ribokinase" evidence="10">
    <location>
        <begin position="1"/>
        <end position="335"/>
    </location>
</feature>
<comment type="pathway">
    <text evidence="10">Nucleotide-sugar biosynthesis; ADP-L-glycero-beta-D-manno-heptose biosynthesis; ADP-L-glycero-beta-D-manno-heptose from D-glycero-beta-D-manno-heptose 7-phosphate: step 1/4.</text>
</comment>
<dbReference type="SUPFAM" id="SSF53613">
    <property type="entry name" value="Ribokinase-like"/>
    <property type="match status" value="1"/>
</dbReference>
<evidence type="ECO:0000256" key="1">
    <source>
        <dbReference type="ARBA" id="ARBA00004713"/>
    </source>
</evidence>
<keyword evidence="8 10" id="KW-0119">Carbohydrate metabolism</keyword>
<dbReference type="NCBIfam" id="TIGR00125">
    <property type="entry name" value="cyt_tran_rel"/>
    <property type="match status" value="1"/>
</dbReference>
<feature type="active site" evidence="10">
    <location>
        <position position="285"/>
    </location>
</feature>
<dbReference type="RefSeq" id="WP_349639068.1">
    <property type="nucleotide sequence ID" value="NZ_CP090958.1"/>
</dbReference>
<dbReference type="EC" id="2.7.1.167" evidence="10"/>